<organism evidence="4">
    <name type="scientific">marine sediment metagenome</name>
    <dbReference type="NCBI Taxonomy" id="412755"/>
    <lineage>
        <taxon>unclassified sequences</taxon>
        <taxon>metagenomes</taxon>
        <taxon>ecological metagenomes</taxon>
    </lineage>
</organism>
<feature type="domain" description="SIS" evidence="3">
    <location>
        <begin position="38"/>
        <end position="187"/>
    </location>
</feature>
<dbReference type="SUPFAM" id="SSF53697">
    <property type="entry name" value="SIS domain"/>
    <property type="match status" value="1"/>
</dbReference>
<dbReference type="InterPro" id="IPR017552">
    <property type="entry name" value="PHI/rmpB"/>
</dbReference>
<gene>
    <name evidence="4" type="ORF">S12H4_48977</name>
</gene>
<dbReference type="GO" id="GO:0097367">
    <property type="term" value="F:carbohydrate derivative binding"/>
    <property type="evidence" value="ECO:0007669"/>
    <property type="project" value="InterPro"/>
</dbReference>
<evidence type="ECO:0000256" key="2">
    <source>
        <dbReference type="SAM" id="Phobius"/>
    </source>
</evidence>
<feature type="non-terminal residue" evidence="4">
    <location>
        <position position="1"/>
    </location>
</feature>
<evidence type="ECO:0000313" key="4">
    <source>
        <dbReference type="EMBL" id="GAJ08421.1"/>
    </source>
</evidence>
<name>X1V7D9_9ZZZZ</name>
<dbReference type="PANTHER" id="PTHR43443:SF1">
    <property type="entry name" value="3-HEXULOSE-6-PHOSPHATE ISOMERASE"/>
    <property type="match status" value="1"/>
</dbReference>
<evidence type="ECO:0000256" key="1">
    <source>
        <dbReference type="ARBA" id="ARBA00009235"/>
    </source>
</evidence>
<sequence length="200" mass="22187">LKQKVEKMEPLFKRIIEEFYANAKGVFEKVDEKSLQHIVSLITQVKKIYVLGIGHSGMFARILSMKLNHVGLRAYTVFDEINPPIAKGDLFIAISQSGQTKTVIALVEKAKSIGSQVLGISANADSTLAKISDVFLRVDKKAEGVRFTALSGIGEKKHENLSGTLFGFNMYVLFYTLVIMIAQQRGETAESIDARHQNLQ</sequence>
<feature type="transmembrane region" description="Helical" evidence="2">
    <location>
        <begin position="161"/>
        <end position="182"/>
    </location>
</feature>
<comment type="caution">
    <text evidence="4">The sequence shown here is derived from an EMBL/GenBank/DDBJ whole genome shotgun (WGS) entry which is preliminary data.</text>
</comment>
<dbReference type="PANTHER" id="PTHR43443">
    <property type="entry name" value="3-HEXULOSE-6-PHOSPHATE ISOMERASE"/>
    <property type="match status" value="1"/>
</dbReference>
<evidence type="ECO:0000259" key="3">
    <source>
        <dbReference type="PROSITE" id="PS51464"/>
    </source>
</evidence>
<dbReference type="EMBL" id="BARW01030667">
    <property type="protein sequence ID" value="GAJ08421.1"/>
    <property type="molecule type" value="Genomic_DNA"/>
</dbReference>
<reference evidence="4" key="1">
    <citation type="journal article" date="2014" name="Front. Microbiol.">
        <title>High frequency of phylogenetically diverse reductive dehalogenase-homologous genes in deep subseafloor sedimentary metagenomes.</title>
        <authorList>
            <person name="Kawai M."/>
            <person name="Futagami T."/>
            <person name="Toyoda A."/>
            <person name="Takaki Y."/>
            <person name="Nishi S."/>
            <person name="Hori S."/>
            <person name="Arai W."/>
            <person name="Tsubouchi T."/>
            <person name="Morono Y."/>
            <person name="Uchiyama I."/>
            <person name="Ito T."/>
            <person name="Fujiyama A."/>
            <person name="Inagaki F."/>
            <person name="Takami H."/>
        </authorList>
    </citation>
    <scope>NUCLEOTIDE SEQUENCE</scope>
    <source>
        <strain evidence="4">Expedition CK06-06</strain>
    </source>
</reference>
<dbReference type="PROSITE" id="PS51464">
    <property type="entry name" value="SIS"/>
    <property type="match status" value="1"/>
</dbReference>
<dbReference type="GO" id="GO:0016853">
    <property type="term" value="F:isomerase activity"/>
    <property type="evidence" value="ECO:0007669"/>
    <property type="project" value="InterPro"/>
</dbReference>
<dbReference type="Gene3D" id="3.40.50.10490">
    <property type="entry name" value="Glucose-6-phosphate isomerase like protein, domain 1"/>
    <property type="match status" value="1"/>
</dbReference>
<keyword evidence="2" id="KW-0472">Membrane</keyword>
<dbReference type="InterPro" id="IPR046348">
    <property type="entry name" value="SIS_dom_sf"/>
</dbReference>
<dbReference type="InterPro" id="IPR001347">
    <property type="entry name" value="SIS_dom"/>
</dbReference>
<dbReference type="Pfam" id="PF01380">
    <property type="entry name" value="SIS"/>
    <property type="match status" value="1"/>
</dbReference>
<accession>X1V7D9</accession>
<protein>
    <recommendedName>
        <fullName evidence="3">SIS domain-containing protein</fullName>
    </recommendedName>
</protein>
<dbReference type="GO" id="GO:1901135">
    <property type="term" value="P:carbohydrate derivative metabolic process"/>
    <property type="evidence" value="ECO:0007669"/>
    <property type="project" value="InterPro"/>
</dbReference>
<dbReference type="AlphaFoldDB" id="X1V7D9"/>
<proteinExistence type="inferred from homology"/>
<keyword evidence="2" id="KW-1133">Transmembrane helix</keyword>
<keyword evidence="2" id="KW-0812">Transmembrane</keyword>
<comment type="similarity">
    <text evidence="1">Belongs to the SIS family. PHI subfamily.</text>
</comment>